<name>A0ABS9WGJ2_9ACTN</name>
<dbReference type="Gene3D" id="3.10.560.10">
    <property type="entry name" value="Outer membrane lipoprotein wza domain like"/>
    <property type="match status" value="1"/>
</dbReference>
<organism evidence="3 4">
    <name type="scientific">Adlercreutzia faecimuris</name>
    <dbReference type="NCBI Taxonomy" id="2897341"/>
    <lineage>
        <taxon>Bacteria</taxon>
        <taxon>Bacillati</taxon>
        <taxon>Actinomycetota</taxon>
        <taxon>Coriobacteriia</taxon>
        <taxon>Eggerthellales</taxon>
        <taxon>Eggerthellaceae</taxon>
        <taxon>Adlercreutzia</taxon>
    </lineage>
</organism>
<dbReference type="PANTHER" id="PTHR21180">
    <property type="entry name" value="ENDONUCLEASE/EXONUCLEASE/PHOSPHATASE FAMILY DOMAIN-CONTAINING PROTEIN 1"/>
    <property type="match status" value="1"/>
</dbReference>
<keyword evidence="1" id="KW-0812">Transmembrane</keyword>
<protein>
    <submittedName>
        <fullName evidence="3">ComEA family DNA-binding protein</fullName>
    </submittedName>
</protein>
<sequence length="222" mass="21630">MAFQDEAVGLRSRLHLEGARLPAAIGVLLAALAVTACALVAASGAFAPAQLEVRRAADAPAAEEAPANAEEGPPEPALAYVHVGGAVASPGVYAVPEGSRVDDALAAAGGLVADAAPDAVNRARVVVDGEQVVVPTVEEAAAAPAASPGAAAPGAGGAAARVNLNTAGAAELTTLNGIGEATAAKIIADREANGPFATVDELTRVSGIGERKLAALRDAVCV</sequence>
<dbReference type="GO" id="GO:0003677">
    <property type="term" value="F:DNA binding"/>
    <property type="evidence" value="ECO:0007669"/>
    <property type="project" value="UniProtKB-KW"/>
</dbReference>
<keyword evidence="1" id="KW-0472">Membrane</keyword>
<proteinExistence type="predicted"/>
<dbReference type="Gene3D" id="1.10.150.320">
    <property type="entry name" value="Photosystem II 12 kDa extrinsic protein"/>
    <property type="match status" value="1"/>
</dbReference>
<comment type="caution">
    <text evidence="3">The sequence shown here is derived from an EMBL/GenBank/DDBJ whole genome shotgun (WGS) entry which is preliminary data.</text>
</comment>
<dbReference type="Pfam" id="PF12836">
    <property type="entry name" value="HHH_3"/>
    <property type="match status" value="1"/>
</dbReference>
<keyword evidence="4" id="KW-1185">Reference proteome</keyword>
<dbReference type="Pfam" id="PF10531">
    <property type="entry name" value="SLBB"/>
    <property type="match status" value="1"/>
</dbReference>
<feature type="domain" description="Helix-hairpin-helix DNA-binding motif class 1" evidence="2">
    <location>
        <begin position="170"/>
        <end position="189"/>
    </location>
</feature>
<dbReference type="RefSeq" id="WP_242164735.1">
    <property type="nucleotide sequence ID" value="NZ_JAJMLW010000002.1"/>
</dbReference>
<dbReference type="SUPFAM" id="SSF47781">
    <property type="entry name" value="RuvA domain 2-like"/>
    <property type="match status" value="1"/>
</dbReference>
<dbReference type="NCBIfam" id="TIGR00426">
    <property type="entry name" value="competence protein ComEA helix-hairpin-helix repeat region"/>
    <property type="match status" value="1"/>
</dbReference>
<dbReference type="InterPro" id="IPR019554">
    <property type="entry name" value="Soluble_ligand-bd"/>
</dbReference>
<accession>A0ABS9WGJ2</accession>
<feature type="transmembrane region" description="Helical" evidence="1">
    <location>
        <begin position="21"/>
        <end position="46"/>
    </location>
</feature>
<dbReference type="EMBL" id="JAJMLW010000002">
    <property type="protein sequence ID" value="MCI2241971.1"/>
    <property type="molecule type" value="Genomic_DNA"/>
</dbReference>
<feature type="domain" description="Helix-hairpin-helix DNA-binding motif class 1" evidence="2">
    <location>
        <begin position="200"/>
        <end position="219"/>
    </location>
</feature>
<dbReference type="InterPro" id="IPR003583">
    <property type="entry name" value="Hlx-hairpin-Hlx_DNA-bd_motif"/>
</dbReference>
<dbReference type="PANTHER" id="PTHR21180:SF32">
    <property type="entry name" value="ENDONUCLEASE_EXONUCLEASE_PHOSPHATASE FAMILY DOMAIN-CONTAINING PROTEIN 1"/>
    <property type="match status" value="1"/>
</dbReference>
<dbReference type="Proteomes" id="UP001430755">
    <property type="component" value="Unassembled WGS sequence"/>
</dbReference>
<dbReference type="InterPro" id="IPR051675">
    <property type="entry name" value="Endo/Exo/Phosphatase_dom_1"/>
</dbReference>
<dbReference type="InterPro" id="IPR010994">
    <property type="entry name" value="RuvA_2-like"/>
</dbReference>
<dbReference type="SMART" id="SM00278">
    <property type="entry name" value="HhH1"/>
    <property type="match status" value="2"/>
</dbReference>
<dbReference type="InterPro" id="IPR004509">
    <property type="entry name" value="Competence_ComEA_HhH"/>
</dbReference>
<evidence type="ECO:0000313" key="3">
    <source>
        <dbReference type="EMBL" id="MCI2241971.1"/>
    </source>
</evidence>
<gene>
    <name evidence="3" type="ORF">LPT13_06360</name>
</gene>
<evidence type="ECO:0000256" key="1">
    <source>
        <dbReference type="SAM" id="Phobius"/>
    </source>
</evidence>
<reference evidence="3" key="1">
    <citation type="submission" date="2021-11" db="EMBL/GenBank/DDBJ databases">
        <title>A Novel Adlercreutzia Species, isolated from a Allomyrina dichotoma larva feces.</title>
        <authorList>
            <person name="Suh M.K."/>
        </authorList>
    </citation>
    <scope>NUCLEOTIDE SEQUENCE</scope>
    <source>
        <strain evidence="3">JBNU-10</strain>
    </source>
</reference>
<keyword evidence="3" id="KW-0238">DNA-binding</keyword>
<evidence type="ECO:0000313" key="4">
    <source>
        <dbReference type="Proteomes" id="UP001430755"/>
    </source>
</evidence>
<keyword evidence="1" id="KW-1133">Transmembrane helix</keyword>
<evidence type="ECO:0000259" key="2">
    <source>
        <dbReference type="SMART" id="SM00278"/>
    </source>
</evidence>